<evidence type="ECO:0000313" key="2">
    <source>
        <dbReference type="Proteomes" id="UP000245207"/>
    </source>
</evidence>
<dbReference type="EMBL" id="PKPP01009476">
    <property type="protein sequence ID" value="PWA48174.1"/>
    <property type="molecule type" value="Genomic_DNA"/>
</dbReference>
<evidence type="ECO:0000313" key="1">
    <source>
        <dbReference type="EMBL" id="PWA48174.1"/>
    </source>
</evidence>
<comment type="caution">
    <text evidence="1">The sequence shown here is derived from an EMBL/GenBank/DDBJ whole genome shotgun (WGS) entry which is preliminary data.</text>
</comment>
<dbReference type="AlphaFoldDB" id="A0A2U1LGP3"/>
<organism evidence="1 2">
    <name type="scientific">Artemisia annua</name>
    <name type="common">Sweet wormwood</name>
    <dbReference type="NCBI Taxonomy" id="35608"/>
    <lineage>
        <taxon>Eukaryota</taxon>
        <taxon>Viridiplantae</taxon>
        <taxon>Streptophyta</taxon>
        <taxon>Embryophyta</taxon>
        <taxon>Tracheophyta</taxon>
        <taxon>Spermatophyta</taxon>
        <taxon>Magnoliopsida</taxon>
        <taxon>eudicotyledons</taxon>
        <taxon>Gunneridae</taxon>
        <taxon>Pentapetalae</taxon>
        <taxon>asterids</taxon>
        <taxon>campanulids</taxon>
        <taxon>Asterales</taxon>
        <taxon>Asteraceae</taxon>
        <taxon>Asteroideae</taxon>
        <taxon>Anthemideae</taxon>
        <taxon>Artemisiinae</taxon>
        <taxon>Artemisia</taxon>
    </lineage>
</organism>
<gene>
    <name evidence="1" type="ORF">CTI12_AA491820</name>
</gene>
<dbReference type="Proteomes" id="UP000245207">
    <property type="component" value="Unassembled WGS sequence"/>
</dbReference>
<keyword evidence="2" id="KW-1185">Reference proteome</keyword>
<name>A0A2U1LGP3_ARTAN</name>
<accession>A0A2U1LGP3</accession>
<sequence>MWLDLVNITGNCVFQSDLTKKKLAEVQKVLDMDAMEDANETLDKSQKTKQGPITMRHPLLVPSSALDQISHAQRTNLIATKCFQQQ</sequence>
<reference evidence="1 2" key="1">
    <citation type="journal article" date="2018" name="Mol. Plant">
        <title>The genome of Artemisia annua provides insight into the evolution of Asteraceae family and artemisinin biosynthesis.</title>
        <authorList>
            <person name="Shen Q."/>
            <person name="Zhang L."/>
            <person name="Liao Z."/>
            <person name="Wang S."/>
            <person name="Yan T."/>
            <person name="Shi P."/>
            <person name="Liu M."/>
            <person name="Fu X."/>
            <person name="Pan Q."/>
            <person name="Wang Y."/>
            <person name="Lv Z."/>
            <person name="Lu X."/>
            <person name="Zhang F."/>
            <person name="Jiang W."/>
            <person name="Ma Y."/>
            <person name="Chen M."/>
            <person name="Hao X."/>
            <person name="Li L."/>
            <person name="Tang Y."/>
            <person name="Lv G."/>
            <person name="Zhou Y."/>
            <person name="Sun X."/>
            <person name="Brodelius P.E."/>
            <person name="Rose J.K.C."/>
            <person name="Tang K."/>
        </authorList>
    </citation>
    <scope>NUCLEOTIDE SEQUENCE [LARGE SCALE GENOMIC DNA]</scope>
    <source>
        <strain evidence="2">cv. Huhao1</strain>
        <tissue evidence="1">Leaf</tissue>
    </source>
</reference>
<protein>
    <submittedName>
        <fullName evidence="1">Uncharacterized protein</fullName>
    </submittedName>
</protein>
<proteinExistence type="predicted"/>